<proteinExistence type="predicted"/>
<dbReference type="AlphaFoldDB" id="A0AA40VQ40"/>
<comment type="caution">
    <text evidence="2">The sequence shown here is derived from an EMBL/GenBank/DDBJ whole genome shotgun (WGS) entry which is preliminary data.</text>
</comment>
<dbReference type="RefSeq" id="WP_191756614.1">
    <property type="nucleotide sequence ID" value="NZ_VJXY01000004.1"/>
</dbReference>
<feature type="region of interest" description="Disordered" evidence="1">
    <location>
        <begin position="840"/>
        <end position="863"/>
    </location>
</feature>
<evidence type="ECO:0000256" key="1">
    <source>
        <dbReference type="SAM" id="MobiDB-lite"/>
    </source>
</evidence>
<dbReference type="EMBL" id="VJXY01000004">
    <property type="protein sequence ID" value="MBD6615377.1"/>
    <property type="molecule type" value="Genomic_DNA"/>
</dbReference>
<gene>
    <name evidence="2" type="ORF">FNW02_05840</name>
</gene>
<organism evidence="2 3">
    <name type="scientific">Komarekiella delphini-convector SJRDD-AB1</name>
    <dbReference type="NCBI Taxonomy" id="2593771"/>
    <lineage>
        <taxon>Bacteria</taxon>
        <taxon>Bacillati</taxon>
        <taxon>Cyanobacteriota</taxon>
        <taxon>Cyanophyceae</taxon>
        <taxon>Nostocales</taxon>
        <taxon>Nostocaceae</taxon>
        <taxon>Komarekiella</taxon>
        <taxon>Komarekiella delphini-convector</taxon>
    </lineage>
</organism>
<reference evidence="2" key="1">
    <citation type="submission" date="2019-07" db="EMBL/GenBank/DDBJ databases">
        <title>Toxilogical consequences of a new and cryptic species of cyanobacteria (Komarekiella delphini-convector) recovered from the epidermis of a bottlenose dolphin and 1500 ft. in the air.</title>
        <authorList>
            <person name="Brown A.O."/>
            <person name="Dvorak P."/>
            <person name="Villanueva C.D."/>
            <person name="Foss A.J."/>
            <person name="Garvey A.D."/>
            <person name="Gibson Q.A."/>
            <person name="Johansen J.R."/>
            <person name="Casamatta D.A."/>
        </authorList>
    </citation>
    <scope>NUCLEOTIDE SEQUENCE</scope>
    <source>
        <strain evidence="2">SJRDD-AB1</strain>
    </source>
</reference>
<feature type="compositionally biased region" description="Low complexity" evidence="1">
    <location>
        <begin position="296"/>
        <end position="309"/>
    </location>
</feature>
<keyword evidence="3" id="KW-1185">Reference proteome</keyword>
<feature type="compositionally biased region" description="Polar residues" evidence="1">
    <location>
        <begin position="328"/>
        <end position="367"/>
    </location>
</feature>
<accession>A0AA40VQ40</accession>
<feature type="compositionally biased region" description="Polar residues" evidence="1">
    <location>
        <begin position="844"/>
        <end position="856"/>
    </location>
</feature>
<sequence>MFDPRQTQINESYLGTADTAIKTSRELSKKLINALTEITKVILEKLKEAQEASKIAIEVGKDIYNLVPDESTPGAYKWEKVDLTNHSIKSNQETNIVLMPDLLMEGKYTIEPFTDYQAQTIAARLVEDVPDLNSDYQQIGESALKITAYLESDGSEKQIIIYEQDSEGKCITNLVTEILTQDEIIDVASEPLVKLLPPSAEIIKNNDDTKELLSDNKNLIATEDNLLLDDSQISIKTANLNHNIQIENLSNVADNILSELLNEDKKQKNSEVVTTPVNSYYEEEETVVGFLDDIDISSPPDFDSPPDVDYYQSPVATNHPEAVEQEPSEQQPETNSQTAELTSSQQLLQDKNSENSSPITQEINSSVEIEADDRFEDYVVNNRQEEIAQSEETLQIREIVVSNYQPQDKTEEEVNENVTPNQFFAQEPEELETSNRKKYAPEFTYQEVANSQGVEPAPAAQQWARQVEVPIYQINNKQAREERYNGENKDIAETAIAMLKKYGTLEQDGSRIYRSDTFVIRQEGDTVSIHQRSDELFGWENSLMDFKLNKKEEPKITKKPTEMLPVERQEFLIVAEYLNDKGKLPDLNNADIRDVANSLGSLAPAGTIKTLEVFKQNEMLHTLNNVLIQADKEELTVGEFTIKRTRDPENNQASLQLFKTTEHKGTQELVRFDLTKTEAGITKEVSKMNISDYDINQIKFIAQNASKLNLEQIFGNEQSTPAAAAAPKERVIQAAGDLPVKVHPYIAEEWANMVKHGSPDWGKAMNQGNEEILQRINENDGKLPIADQREMYFKIMTYKATEAQKQGENTMEFVALKDIMQDLQQWRGEEIRQQYTPTEHIPSPQRQTVTAAAPQTKSREVEL</sequence>
<evidence type="ECO:0000313" key="3">
    <source>
        <dbReference type="Proteomes" id="UP001165986"/>
    </source>
</evidence>
<evidence type="ECO:0000313" key="2">
    <source>
        <dbReference type="EMBL" id="MBD6615377.1"/>
    </source>
</evidence>
<feature type="region of interest" description="Disordered" evidence="1">
    <location>
        <begin position="293"/>
        <end position="368"/>
    </location>
</feature>
<protein>
    <submittedName>
        <fullName evidence="2">Uncharacterized protein</fullName>
    </submittedName>
</protein>
<dbReference type="Proteomes" id="UP001165986">
    <property type="component" value="Unassembled WGS sequence"/>
</dbReference>
<name>A0AA40VQ40_9NOST</name>